<keyword evidence="7 11" id="KW-0482">Metalloprotease</keyword>
<comment type="caution">
    <text evidence="11">The sequence shown here is derived from an EMBL/GenBank/DDBJ whole genome shotgun (WGS) entry which is preliminary data.</text>
</comment>
<evidence type="ECO:0000259" key="10">
    <source>
        <dbReference type="Pfam" id="PF05572"/>
    </source>
</evidence>
<protein>
    <submittedName>
        <fullName evidence="11">M43 family zinc metalloprotease</fullName>
    </submittedName>
</protein>
<gene>
    <name evidence="11" type="ORF">ACFQV2_36635</name>
</gene>
<evidence type="ECO:0000313" key="11">
    <source>
        <dbReference type="EMBL" id="MFC7618098.1"/>
    </source>
</evidence>
<dbReference type="Proteomes" id="UP001596512">
    <property type="component" value="Unassembled WGS sequence"/>
</dbReference>
<keyword evidence="5" id="KW-0378">Hydrolase</keyword>
<evidence type="ECO:0000256" key="4">
    <source>
        <dbReference type="ARBA" id="ARBA00022729"/>
    </source>
</evidence>
<dbReference type="PANTHER" id="PTHR47466:SF1">
    <property type="entry name" value="METALLOPROTEASE MEP1 (AFU_ORTHOLOGUE AFUA_1G07730)-RELATED"/>
    <property type="match status" value="1"/>
</dbReference>
<sequence length="134" mass="14352">MDRRPPRLGYATLPSAYADAPELDGVVIDHASVPGGTAPGAGLGKTLVHEAGHWLGLWHTFENGCTALNDEVADTPAQSGPSAGCPQARDSCSRPGQDPVHNYMDYSSDACYNQFSEGQAERMRAAWTTFREKS</sequence>
<dbReference type="InterPro" id="IPR008754">
    <property type="entry name" value="Peptidase_M43"/>
</dbReference>
<dbReference type="GO" id="GO:0008237">
    <property type="term" value="F:metallopeptidase activity"/>
    <property type="evidence" value="ECO:0007669"/>
    <property type="project" value="UniProtKB-KW"/>
</dbReference>
<keyword evidence="4" id="KW-0732">Signal</keyword>
<evidence type="ECO:0000256" key="2">
    <source>
        <dbReference type="ARBA" id="ARBA00022670"/>
    </source>
</evidence>
<evidence type="ECO:0000256" key="7">
    <source>
        <dbReference type="ARBA" id="ARBA00023049"/>
    </source>
</evidence>
<evidence type="ECO:0000313" key="12">
    <source>
        <dbReference type="Proteomes" id="UP001596512"/>
    </source>
</evidence>
<reference evidence="12" key="1">
    <citation type="journal article" date="2019" name="Int. J. Syst. Evol. Microbiol.">
        <title>The Global Catalogue of Microorganisms (GCM) 10K type strain sequencing project: providing services to taxonomists for standard genome sequencing and annotation.</title>
        <authorList>
            <consortium name="The Broad Institute Genomics Platform"/>
            <consortium name="The Broad Institute Genome Sequencing Center for Infectious Disease"/>
            <person name="Wu L."/>
            <person name="Ma J."/>
        </authorList>
    </citation>
    <scope>NUCLEOTIDE SEQUENCE [LARGE SCALE GENOMIC DNA]</scope>
    <source>
        <strain evidence="12">JCM 17695</strain>
    </source>
</reference>
<proteinExistence type="inferred from homology"/>
<evidence type="ECO:0000256" key="3">
    <source>
        <dbReference type="ARBA" id="ARBA00022723"/>
    </source>
</evidence>
<keyword evidence="3" id="KW-0479">Metal-binding</keyword>
<evidence type="ECO:0000256" key="6">
    <source>
        <dbReference type="ARBA" id="ARBA00022833"/>
    </source>
</evidence>
<feature type="region of interest" description="Disordered" evidence="9">
    <location>
        <begin position="72"/>
        <end position="99"/>
    </location>
</feature>
<dbReference type="Pfam" id="PF05572">
    <property type="entry name" value="Peptidase_M43"/>
    <property type="match status" value="1"/>
</dbReference>
<keyword evidence="12" id="KW-1185">Reference proteome</keyword>
<dbReference type="Gene3D" id="3.40.390.10">
    <property type="entry name" value="Collagenase (Catalytic Domain)"/>
    <property type="match status" value="1"/>
</dbReference>
<feature type="domain" description="Peptidase M43 pregnancy-associated plasma-A" evidence="10">
    <location>
        <begin position="44"/>
        <end position="126"/>
    </location>
</feature>
<dbReference type="SUPFAM" id="SSF55486">
    <property type="entry name" value="Metalloproteases ('zincins'), catalytic domain"/>
    <property type="match status" value="1"/>
</dbReference>
<evidence type="ECO:0000256" key="5">
    <source>
        <dbReference type="ARBA" id="ARBA00022801"/>
    </source>
</evidence>
<comment type="similarity">
    <text evidence="1">Belongs to the peptidase M43B family.</text>
</comment>
<dbReference type="EMBL" id="JBHTEY010000004">
    <property type="protein sequence ID" value="MFC7618098.1"/>
    <property type="molecule type" value="Genomic_DNA"/>
</dbReference>
<organism evidence="11 12">
    <name type="scientific">Actinokineospora soli</name>
    <dbReference type="NCBI Taxonomy" id="1048753"/>
    <lineage>
        <taxon>Bacteria</taxon>
        <taxon>Bacillati</taxon>
        <taxon>Actinomycetota</taxon>
        <taxon>Actinomycetes</taxon>
        <taxon>Pseudonocardiales</taxon>
        <taxon>Pseudonocardiaceae</taxon>
        <taxon>Actinokineospora</taxon>
    </lineage>
</organism>
<keyword evidence="8" id="KW-1015">Disulfide bond</keyword>
<accession>A0ABW2TXY8</accession>
<evidence type="ECO:0000256" key="1">
    <source>
        <dbReference type="ARBA" id="ARBA00008721"/>
    </source>
</evidence>
<evidence type="ECO:0000256" key="8">
    <source>
        <dbReference type="ARBA" id="ARBA00023157"/>
    </source>
</evidence>
<evidence type="ECO:0000256" key="9">
    <source>
        <dbReference type="SAM" id="MobiDB-lite"/>
    </source>
</evidence>
<keyword evidence="6" id="KW-0862">Zinc</keyword>
<dbReference type="PANTHER" id="PTHR47466">
    <property type="match status" value="1"/>
</dbReference>
<dbReference type="InterPro" id="IPR024079">
    <property type="entry name" value="MetalloPept_cat_dom_sf"/>
</dbReference>
<keyword evidence="2" id="KW-0645">Protease</keyword>
<name>A0ABW2TXY8_9PSEU</name>